<proteinExistence type="predicted"/>
<dbReference type="Proteomes" id="UP001303046">
    <property type="component" value="Unassembled WGS sequence"/>
</dbReference>
<reference evidence="1 2" key="1">
    <citation type="submission" date="2023-08" db="EMBL/GenBank/DDBJ databases">
        <title>A Necator americanus chromosomal reference genome.</title>
        <authorList>
            <person name="Ilik V."/>
            <person name="Petrzelkova K.J."/>
            <person name="Pardy F."/>
            <person name="Fuh T."/>
            <person name="Niatou-Singa F.S."/>
            <person name="Gouil Q."/>
            <person name="Baker L."/>
            <person name="Ritchie M.E."/>
            <person name="Jex A.R."/>
            <person name="Gazzola D."/>
            <person name="Li H."/>
            <person name="Toshio Fujiwara R."/>
            <person name="Zhan B."/>
            <person name="Aroian R.V."/>
            <person name="Pafco B."/>
            <person name="Schwarz E.M."/>
        </authorList>
    </citation>
    <scope>NUCLEOTIDE SEQUENCE [LARGE SCALE GENOMIC DNA]</scope>
    <source>
        <strain evidence="1 2">Aroian</strain>
        <tissue evidence="1">Whole animal</tissue>
    </source>
</reference>
<sequence length="71" mass="7878">MSAGRLNMIVSKLGRSAAKTTRNINAVEVRGAPPNLLKAIIKDDQLKTTREVAHELVIDYSIVVLHLELER</sequence>
<organism evidence="1 2">
    <name type="scientific">Necator americanus</name>
    <name type="common">Human hookworm</name>
    <dbReference type="NCBI Taxonomy" id="51031"/>
    <lineage>
        <taxon>Eukaryota</taxon>
        <taxon>Metazoa</taxon>
        <taxon>Ecdysozoa</taxon>
        <taxon>Nematoda</taxon>
        <taxon>Chromadorea</taxon>
        <taxon>Rhabditida</taxon>
        <taxon>Rhabditina</taxon>
        <taxon>Rhabditomorpha</taxon>
        <taxon>Strongyloidea</taxon>
        <taxon>Ancylostomatidae</taxon>
        <taxon>Bunostominae</taxon>
        <taxon>Necator</taxon>
    </lineage>
</organism>
<protein>
    <submittedName>
        <fullName evidence="1">Uncharacterized protein</fullName>
    </submittedName>
</protein>
<accession>A0ABR1EQE4</accession>
<keyword evidence="2" id="KW-1185">Reference proteome</keyword>
<comment type="caution">
    <text evidence="1">The sequence shown here is derived from an EMBL/GenBank/DDBJ whole genome shotgun (WGS) entry which is preliminary data.</text>
</comment>
<evidence type="ECO:0000313" key="1">
    <source>
        <dbReference type="EMBL" id="KAK6764858.1"/>
    </source>
</evidence>
<dbReference type="EMBL" id="JAVFWL010000006">
    <property type="protein sequence ID" value="KAK6764858.1"/>
    <property type="molecule type" value="Genomic_DNA"/>
</dbReference>
<evidence type="ECO:0000313" key="2">
    <source>
        <dbReference type="Proteomes" id="UP001303046"/>
    </source>
</evidence>
<gene>
    <name evidence="1" type="primary">Necator_chrX.g25142</name>
    <name evidence="1" type="ORF">RB195_024976</name>
</gene>
<name>A0ABR1EQE4_NECAM</name>